<evidence type="ECO:0000256" key="1">
    <source>
        <dbReference type="SAM" id="MobiDB-lite"/>
    </source>
</evidence>
<organism evidence="3 4">
    <name type="scientific">Vitrella brassicaformis (strain CCMP3155)</name>
    <dbReference type="NCBI Taxonomy" id="1169540"/>
    <lineage>
        <taxon>Eukaryota</taxon>
        <taxon>Sar</taxon>
        <taxon>Alveolata</taxon>
        <taxon>Colpodellida</taxon>
        <taxon>Vitrellaceae</taxon>
        <taxon>Vitrella</taxon>
    </lineage>
</organism>
<dbReference type="OMA" id="GANIMAV"/>
<gene>
    <name evidence="3" type="ORF">Vbra_10054</name>
</gene>
<dbReference type="STRING" id="1169540.A0A0G4GL09"/>
<protein>
    <submittedName>
        <fullName evidence="3">Uncharacterized protein</fullName>
    </submittedName>
</protein>
<dbReference type="InterPro" id="IPR036770">
    <property type="entry name" value="Ankyrin_rpt-contain_sf"/>
</dbReference>
<keyword evidence="2" id="KW-0732">Signal</keyword>
<dbReference type="Gene3D" id="1.25.40.20">
    <property type="entry name" value="Ankyrin repeat-containing domain"/>
    <property type="match status" value="2"/>
</dbReference>
<dbReference type="EMBL" id="CDMY01000705">
    <property type="protein sequence ID" value="CEM30722.1"/>
    <property type="molecule type" value="Genomic_DNA"/>
</dbReference>
<feature type="region of interest" description="Disordered" evidence="1">
    <location>
        <begin position="83"/>
        <end position="102"/>
    </location>
</feature>
<dbReference type="AlphaFoldDB" id="A0A0G4GL09"/>
<dbReference type="PhylomeDB" id="A0A0G4GL09"/>
<dbReference type="OrthoDB" id="194358at2759"/>
<feature type="chain" id="PRO_5005190320" evidence="2">
    <location>
        <begin position="26"/>
        <end position="345"/>
    </location>
</feature>
<dbReference type="PANTHER" id="PTHR24121">
    <property type="entry name" value="NO MECHANORECEPTOR POTENTIAL C, ISOFORM D-RELATED"/>
    <property type="match status" value="1"/>
</dbReference>
<evidence type="ECO:0000313" key="4">
    <source>
        <dbReference type="Proteomes" id="UP000041254"/>
    </source>
</evidence>
<evidence type="ECO:0000256" key="2">
    <source>
        <dbReference type="SAM" id="SignalP"/>
    </source>
</evidence>
<name>A0A0G4GL09_VITBC</name>
<dbReference type="InParanoid" id="A0A0G4GL09"/>
<accession>A0A0G4GL09</accession>
<dbReference type="PANTHER" id="PTHR24121:SF23">
    <property type="entry name" value="NO MECHANORECEPTOR POTENTIAL C, ISOFORM H"/>
    <property type="match status" value="1"/>
</dbReference>
<dbReference type="Pfam" id="PF12796">
    <property type="entry name" value="Ank_2"/>
    <property type="match status" value="1"/>
</dbReference>
<reference evidence="3 4" key="1">
    <citation type="submission" date="2014-11" db="EMBL/GenBank/DDBJ databases">
        <authorList>
            <person name="Zhu J."/>
            <person name="Qi W."/>
            <person name="Song R."/>
        </authorList>
    </citation>
    <scope>NUCLEOTIDE SEQUENCE [LARGE SCALE GENOMIC DNA]</scope>
</reference>
<sequence>MQMATALLKALRVVCFCLTLPAAKTFQVTFQEQSDKTLQVTSEVLDKLGISPSSGSQRGTAADLQAPPRFRWGFFRGAGESVKASPTQQPLAKTPPSAPQPQIKHNDIFKAAEVGDVEAVRALIASDRYKDGKSILDKRDESQYKNTPFLVAAEKGHVDVMSVIHEKKPDVLQQTDENRDNALHHAASNGRLAAVDQLLEWDPKLIDARDKGGKTSFMLAAYYGHVKVMEALFAKGGEKLLTQTDNSGTTPFILAASSGHVGALKALYAKGGKELLTEKDNRGWTALHWAAYSNQSAAVSQLLEWGGGALLNIKTTKWSGEKTPWELAKEKPNIRKIMKEYKNKK</sequence>
<dbReference type="InterPro" id="IPR002110">
    <property type="entry name" value="Ankyrin_rpt"/>
</dbReference>
<dbReference type="Pfam" id="PF13637">
    <property type="entry name" value="Ank_4"/>
    <property type="match status" value="1"/>
</dbReference>
<dbReference type="SUPFAM" id="SSF48403">
    <property type="entry name" value="Ankyrin repeat"/>
    <property type="match status" value="1"/>
</dbReference>
<keyword evidence="4" id="KW-1185">Reference proteome</keyword>
<dbReference type="Proteomes" id="UP000041254">
    <property type="component" value="Unassembled WGS sequence"/>
</dbReference>
<dbReference type="SMART" id="SM00248">
    <property type="entry name" value="ANK"/>
    <property type="match status" value="5"/>
</dbReference>
<dbReference type="VEuPathDB" id="CryptoDB:Vbra_10054"/>
<evidence type="ECO:0000313" key="3">
    <source>
        <dbReference type="EMBL" id="CEM30722.1"/>
    </source>
</evidence>
<proteinExistence type="predicted"/>
<feature type="signal peptide" evidence="2">
    <location>
        <begin position="1"/>
        <end position="25"/>
    </location>
</feature>